<reference evidence="9" key="1">
    <citation type="submission" date="2020-06" db="EMBL/GenBank/DDBJ databases">
        <title>A novel thermopfilic bacterium from Erzurum, Turkey.</title>
        <authorList>
            <person name="Adiguzel A."/>
            <person name="Ay H."/>
            <person name="Baltaci M.O."/>
        </authorList>
    </citation>
    <scope>NUCLEOTIDE SEQUENCE</scope>
    <source>
        <strain evidence="9">P2</strain>
    </source>
</reference>
<organism evidence="9 10">
    <name type="scientific">Calidifontibacillus erzurumensis</name>
    <dbReference type="NCBI Taxonomy" id="2741433"/>
    <lineage>
        <taxon>Bacteria</taxon>
        <taxon>Bacillati</taxon>
        <taxon>Bacillota</taxon>
        <taxon>Bacilli</taxon>
        <taxon>Bacillales</taxon>
        <taxon>Bacillaceae</taxon>
        <taxon>Calidifontibacillus/Schinkia group</taxon>
        <taxon>Calidifontibacillus</taxon>
    </lineage>
</organism>
<evidence type="ECO:0000256" key="5">
    <source>
        <dbReference type="ARBA" id="ARBA00022692"/>
    </source>
</evidence>
<dbReference type="PANTHER" id="PTHR30047">
    <property type="entry name" value="HIGH-AFFINITY CHOLINE TRANSPORT PROTEIN-RELATED"/>
    <property type="match status" value="1"/>
</dbReference>
<keyword evidence="3" id="KW-0813">Transport</keyword>
<evidence type="ECO:0000256" key="1">
    <source>
        <dbReference type="ARBA" id="ARBA00004651"/>
    </source>
</evidence>
<dbReference type="Pfam" id="PF02028">
    <property type="entry name" value="BCCT"/>
    <property type="match status" value="1"/>
</dbReference>
<dbReference type="InterPro" id="IPR000060">
    <property type="entry name" value="BCCT_transptr"/>
</dbReference>
<dbReference type="AlphaFoldDB" id="A0A8J8GHF5"/>
<feature type="transmembrane region" description="Helical" evidence="8">
    <location>
        <begin position="465"/>
        <end position="485"/>
    </location>
</feature>
<evidence type="ECO:0000256" key="3">
    <source>
        <dbReference type="ARBA" id="ARBA00022448"/>
    </source>
</evidence>
<keyword evidence="7 8" id="KW-0472">Membrane</keyword>
<feature type="transmembrane region" description="Helical" evidence="8">
    <location>
        <begin position="7"/>
        <end position="26"/>
    </location>
</feature>
<feature type="transmembrane region" description="Helical" evidence="8">
    <location>
        <begin position="306"/>
        <end position="328"/>
    </location>
</feature>
<evidence type="ECO:0000313" key="9">
    <source>
        <dbReference type="EMBL" id="NSL51841.1"/>
    </source>
</evidence>
<feature type="transmembrane region" description="Helical" evidence="8">
    <location>
        <begin position="226"/>
        <end position="244"/>
    </location>
</feature>
<keyword evidence="6 8" id="KW-1133">Transmembrane helix</keyword>
<evidence type="ECO:0000256" key="6">
    <source>
        <dbReference type="ARBA" id="ARBA00022989"/>
    </source>
</evidence>
<feature type="transmembrane region" description="Helical" evidence="8">
    <location>
        <begin position="399"/>
        <end position="426"/>
    </location>
</feature>
<feature type="transmembrane region" description="Helical" evidence="8">
    <location>
        <begin position="438"/>
        <end position="459"/>
    </location>
</feature>
<sequence length="521" mass="58052">MINKKNSIAVGSMAITLLFIFLGIFYNEWLNKFFSSILEFTTKDFGWFYLLAGFLFLLLCIYLIFSKYGDIKLGMDTDQPEFSRGSWFAMLYSAAMGCGLVFWGVAEPVLHYITPPIGEGSTDQAANTSMKFVYFHWGLNAWAIYALVALGLAYFQFRKKLPGLVSSIFYPILKDRIYGTVGKTIDIYITFMTAIGVSTVLGITTLQLNAGLNTVWGVSNTLTTQIIIITIVTAIFISSAYSGLNRGLKRLSNINMIVAFALMLLILFLGPTSQIMRIFVNSAGEYLRDIVPMSLRLETFSEDNWIATWTIFYWAWWSTWAPFVGTFIARISKGRTIREFLVGVLIIPSIFTFLWFAVMGGSALHIIHDLGQTALVNAINNDITVALFSFFEYFPFTDLLSFIGILLICSFFITSADSSTFVLAMYSGNGDLNPSNKLKIIWGLIISASAVVLLISGGVTAVQTVATAVAFPFFIMMTIMVYTTLKAVWEEKVTVSNVANDHRTKKFAAVPQSKAEIQKAE</sequence>
<dbReference type="GO" id="GO:0005886">
    <property type="term" value="C:plasma membrane"/>
    <property type="evidence" value="ECO:0007669"/>
    <property type="project" value="UniProtKB-SubCell"/>
</dbReference>
<dbReference type="EMBL" id="JABTTE010000010">
    <property type="protein sequence ID" value="NSL51841.1"/>
    <property type="molecule type" value="Genomic_DNA"/>
</dbReference>
<dbReference type="PANTHER" id="PTHR30047:SF7">
    <property type="entry name" value="HIGH-AFFINITY CHOLINE TRANSPORT PROTEIN"/>
    <property type="match status" value="1"/>
</dbReference>
<proteinExistence type="inferred from homology"/>
<dbReference type="GO" id="GO:0022857">
    <property type="term" value="F:transmembrane transporter activity"/>
    <property type="evidence" value="ECO:0007669"/>
    <property type="project" value="InterPro"/>
</dbReference>
<protein>
    <submittedName>
        <fullName evidence="9">BCCT family transporter</fullName>
    </submittedName>
</protein>
<keyword evidence="10" id="KW-1185">Reference proteome</keyword>
<dbReference type="RefSeq" id="WP_173731049.1">
    <property type="nucleotide sequence ID" value="NZ_JABTTE010000010.1"/>
</dbReference>
<accession>A0A8J8GHF5</accession>
<dbReference type="Proteomes" id="UP000625804">
    <property type="component" value="Unassembled WGS sequence"/>
</dbReference>
<keyword evidence="4" id="KW-1003">Cell membrane</keyword>
<comment type="similarity">
    <text evidence="2">Belongs to the BCCT transporter (TC 2.A.15) family.</text>
</comment>
<name>A0A8J8GHF5_9BACI</name>
<gene>
    <name evidence="9" type="ORF">HR057_08770</name>
</gene>
<evidence type="ECO:0000256" key="4">
    <source>
        <dbReference type="ARBA" id="ARBA00022475"/>
    </source>
</evidence>
<evidence type="ECO:0000256" key="8">
    <source>
        <dbReference type="SAM" id="Phobius"/>
    </source>
</evidence>
<comment type="subcellular location">
    <subcellularLocation>
        <location evidence="1">Cell membrane</location>
        <topology evidence="1">Multi-pass membrane protein</topology>
    </subcellularLocation>
</comment>
<feature type="transmembrane region" description="Helical" evidence="8">
    <location>
        <begin position="46"/>
        <end position="65"/>
    </location>
</feature>
<feature type="transmembrane region" description="Helical" evidence="8">
    <location>
        <begin position="134"/>
        <end position="155"/>
    </location>
</feature>
<evidence type="ECO:0000313" key="10">
    <source>
        <dbReference type="Proteomes" id="UP000625804"/>
    </source>
</evidence>
<feature type="transmembrane region" description="Helical" evidence="8">
    <location>
        <begin position="256"/>
        <end position="280"/>
    </location>
</feature>
<feature type="transmembrane region" description="Helical" evidence="8">
    <location>
        <begin position="185"/>
        <end position="206"/>
    </location>
</feature>
<evidence type="ECO:0000256" key="2">
    <source>
        <dbReference type="ARBA" id="ARBA00005658"/>
    </source>
</evidence>
<feature type="transmembrane region" description="Helical" evidence="8">
    <location>
        <begin position="340"/>
        <end position="367"/>
    </location>
</feature>
<feature type="transmembrane region" description="Helical" evidence="8">
    <location>
        <begin position="86"/>
        <end position="106"/>
    </location>
</feature>
<keyword evidence="5 8" id="KW-0812">Transmembrane</keyword>
<evidence type="ECO:0000256" key="7">
    <source>
        <dbReference type="ARBA" id="ARBA00023136"/>
    </source>
</evidence>
<dbReference type="NCBIfam" id="TIGR00842">
    <property type="entry name" value="bcct"/>
    <property type="match status" value="1"/>
</dbReference>
<comment type="caution">
    <text evidence="9">The sequence shown here is derived from an EMBL/GenBank/DDBJ whole genome shotgun (WGS) entry which is preliminary data.</text>
</comment>